<evidence type="ECO:0000256" key="10">
    <source>
        <dbReference type="PROSITE-ProRule" id="PRU01360"/>
    </source>
</evidence>
<dbReference type="PANTHER" id="PTHR30069">
    <property type="entry name" value="TONB-DEPENDENT OUTER MEMBRANE RECEPTOR"/>
    <property type="match status" value="1"/>
</dbReference>
<dbReference type="STRING" id="1513793.SAMN06296036_13717"/>
<dbReference type="EMBL" id="FWZT01000037">
    <property type="protein sequence ID" value="SMF81579.1"/>
    <property type="molecule type" value="Genomic_DNA"/>
</dbReference>
<comment type="subcellular location">
    <subcellularLocation>
        <location evidence="1 10">Cell outer membrane</location>
        <topology evidence="1 10">Multi-pass membrane protein</topology>
    </subcellularLocation>
</comment>
<dbReference type="InterPro" id="IPR036942">
    <property type="entry name" value="Beta-barrel_TonB_sf"/>
</dbReference>
<organism evidence="15 16">
    <name type="scientific">Pseudobacteriovorax antillogorgiicola</name>
    <dbReference type="NCBI Taxonomy" id="1513793"/>
    <lineage>
        <taxon>Bacteria</taxon>
        <taxon>Pseudomonadati</taxon>
        <taxon>Bdellovibrionota</taxon>
        <taxon>Oligoflexia</taxon>
        <taxon>Oligoflexales</taxon>
        <taxon>Pseudobacteriovoracaceae</taxon>
        <taxon>Pseudobacteriovorax</taxon>
    </lineage>
</organism>
<evidence type="ECO:0000313" key="15">
    <source>
        <dbReference type="EMBL" id="SMF81579.1"/>
    </source>
</evidence>
<evidence type="ECO:0000256" key="11">
    <source>
        <dbReference type="RuleBase" id="RU003357"/>
    </source>
</evidence>
<keyword evidence="7 10" id="KW-0472">Membrane</keyword>
<dbReference type="PANTHER" id="PTHR30069:SF29">
    <property type="entry name" value="HEMOGLOBIN AND HEMOGLOBIN-HAPTOGLOBIN-BINDING PROTEIN 1-RELATED"/>
    <property type="match status" value="1"/>
</dbReference>
<evidence type="ECO:0000259" key="13">
    <source>
        <dbReference type="Pfam" id="PF00593"/>
    </source>
</evidence>
<dbReference type="Gene3D" id="2.40.170.20">
    <property type="entry name" value="TonB-dependent receptor, beta-barrel domain"/>
    <property type="match status" value="1"/>
</dbReference>
<feature type="signal peptide" evidence="12">
    <location>
        <begin position="1"/>
        <end position="18"/>
    </location>
</feature>
<evidence type="ECO:0000256" key="2">
    <source>
        <dbReference type="ARBA" id="ARBA00022448"/>
    </source>
</evidence>
<protein>
    <submittedName>
        <fullName evidence="15">Outer membrane receptor proteins, mostly Fe transport</fullName>
    </submittedName>
</protein>
<keyword evidence="2 10" id="KW-0813">Transport</keyword>
<dbReference type="InterPro" id="IPR039426">
    <property type="entry name" value="TonB-dep_rcpt-like"/>
</dbReference>
<keyword evidence="3 10" id="KW-1134">Transmembrane beta strand</keyword>
<dbReference type="GO" id="GO:0015344">
    <property type="term" value="F:siderophore uptake transmembrane transporter activity"/>
    <property type="evidence" value="ECO:0007669"/>
    <property type="project" value="TreeGrafter"/>
</dbReference>
<accession>A0A1Y6CXE9</accession>
<reference evidence="16" key="1">
    <citation type="submission" date="2017-04" db="EMBL/GenBank/DDBJ databases">
        <authorList>
            <person name="Varghese N."/>
            <person name="Submissions S."/>
        </authorList>
    </citation>
    <scope>NUCLEOTIDE SEQUENCE [LARGE SCALE GENOMIC DNA]</scope>
    <source>
        <strain evidence="16">RKEM611</strain>
    </source>
</reference>
<keyword evidence="16" id="KW-1185">Reference proteome</keyword>
<dbReference type="Gene3D" id="2.170.130.10">
    <property type="entry name" value="TonB-dependent receptor, plug domain"/>
    <property type="match status" value="1"/>
</dbReference>
<dbReference type="PROSITE" id="PS52016">
    <property type="entry name" value="TONB_DEPENDENT_REC_3"/>
    <property type="match status" value="1"/>
</dbReference>
<dbReference type="RefSeq" id="WP_132319571.1">
    <property type="nucleotide sequence ID" value="NZ_FWZT01000037.1"/>
</dbReference>
<evidence type="ECO:0000256" key="5">
    <source>
        <dbReference type="ARBA" id="ARBA00022729"/>
    </source>
</evidence>
<feature type="domain" description="TonB-dependent receptor-like beta-barrel" evidence="13">
    <location>
        <begin position="204"/>
        <end position="651"/>
    </location>
</feature>
<name>A0A1Y6CXE9_9BACT</name>
<dbReference type="GO" id="GO:0044718">
    <property type="term" value="P:siderophore transmembrane transport"/>
    <property type="evidence" value="ECO:0007669"/>
    <property type="project" value="TreeGrafter"/>
</dbReference>
<dbReference type="GO" id="GO:0009279">
    <property type="term" value="C:cell outer membrane"/>
    <property type="evidence" value="ECO:0007669"/>
    <property type="project" value="UniProtKB-SubCell"/>
</dbReference>
<keyword evidence="4 10" id="KW-0812">Transmembrane</keyword>
<evidence type="ECO:0000256" key="4">
    <source>
        <dbReference type="ARBA" id="ARBA00022692"/>
    </source>
</evidence>
<evidence type="ECO:0000256" key="3">
    <source>
        <dbReference type="ARBA" id="ARBA00022452"/>
    </source>
</evidence>
<evidence type="ECO:0000256" key="12">
    <source>
        <dbReference type="SAM" id="SignalP"/>
    </source>
</evidence>
<dbReference type="OrthoDB" id="5389752at2"/>
<evidence type="ECO:0000256" key="9">
    <source>
        <dbReference type="ARBA" id="ARBA00023237"/>
    </source>
</evidence>
<dbReference type="InterPro" id="IPR037066">
    <property type="entry name" value="Plug_dom_sf"/>
</dbReference>
<dbReference type="InterPro" id="IPR000531">
    <property type="entry name" value="Beta-barrel_TonB"/>
</dbReference>
<dbReference type="InterPro" id="IPR012910">
    <property type="entry name" value="Plug_dom"/>
</dbReference>
<gene>
    <name evidence="15" type="ORF">SAMN06296036_13717</name>
</gene>
<dbReference type="Pfam" id="PF00593">
    <property type="entry name" value="TonB_dep_Rec_b-barrel"/>
    <property type="match status" value="1"/>
</dbReference>
<dbReference type="SUPFAM" id="SSF56935">
    <property type="entry name" value="Porins"/>
    <property type="match status" value="1"/>
</dbReference>
<dbReference type="Proteomes" id="UP000192907">
    <property type="component" value="Unassembled WGS sequence"/>
</dbReference>
<evidence type="ECO:0000313" key="16">
    <source>
        <dbReference type="Proteomes" id="UP000192907"/>
    </source>
</evidence>
<keyword evidence="6 11" id="KW-0798">TonB box</keyword>
<evidence type="ECO:0000256" key="8">
    <source>
        <dbReference type="ARBA" id="ARBA00023170"/>
    </source>
</evidence>
<evidence type="ECO:0000256" key="1">
    <source>
        <dbReference type="ARBA" id="ARBA00004571"/>
    </source>
</evidence>
<feature type="domain" description="TonB-dependent receptor plug" evidence="14">
    <location>
        <begin position="44"/>
        <end position="150"/>
    </location>
</feature>
<sequence length="686" mass="76522">MKNRIILVLFFLSSVSSASESDMSLADILNLKIEVSSSTPLNIFSTPSIVSVVDESTIREYNFTSAKEALRFLSGVDVTRTFLSRNLPTIRGLLQDHFNNKILILINGVPSWNSVTGGGILERIHPKDLSRIEVLKGPASVLYGSNAYVGAINFVLKSESGSNSFHTDIEPERNGISMGGHLTGKTSMLSYYVSGSGRKSSRTPYDESSDVTEDLKDGIFQDEGAYQGETDVNTAYIDEFEDSNNFTLQLESQHELFKADILYNAYSNGTSYLGTPPINNKGTGLAAEQKGYIVGLTPAATLLENLVVSLPVSHDVNIREYPTARGPNQKARIHGERLSTGLKIDWNLKKYITFELGYGSENRQSVQYEIVDPRDGTQIQANNMVGRQVKETSIYGQVGFYGNQMEEKLPFSVLLGVRSTENEKFDSNTSFRSTLVVFLSELSSFKLMYGQSYRSPSLFELFFEDPQSTNEIYGNEEVKPETSNSIELAYLQSFAEFHFVQLLFYQGVYKDKIARTRRSPGSITDLSEEFTNGDEFSSSGIELEYRYLNQKIGTFNLNYSYIEGDDGDKVDDRYNFRFVPKQTLSAGLSKKFGNLSTSLLYSMIGAVEGNPKLDENGSRIGGSHEIDTQHVGDVNIGYVHKKVLHTISVKNIGDANIEVPEYIRGIKPNLTYNERRSIVYSIEFSL</sequence>
<evidence type="ECO:0000259" key="14">
    <source>
        <dbReference type="Pfam" id="PF07715"/>
    </source>
</evidence>
<evidence type="ECO:0000256" key="7">
    <source>
        <dbReference type="ARBA" id="ARBA00023136"/>
    </source>
</evidence>
<dbReference type="Pfam" id="PF07715">
    <property type="entry name" value="Plug"/>
    <property type="match status" value="1"/>
</dbReference>
<feature type="chain" id="PRO_5013323240" evidence="12">
    <location>
        <begin position="19"/>
        <end position="686"/>
    </location>
</feature>
<evidence type="ECO:0000256" key="6">
    <source>
        <dbReference type="ARBA" id="ARBA00023077"/>
    </source>
</evidence>
<proteinExistence type="inferred from homology"/>
<dbReference type="AlphaFoldDB" id="A0A1Y6CXE9"/>
<comment type="similarity">
    <text evidence="10 11">Belongs to the TonB-dependent receptor family.</text>
</comment>
<keyword evidence="9 10" id="KW-0998">Cell outer membrane</keyword>
<keyword evidence="8 15" id="KW-0675">Receptor</keyword>
<keyword evidence="5 12" id="KW-0732">Signal</keyword>